<proteinExistence type="predicted"/>
<feature type="chain" id="PRO_5017433406" description="Lipoprotein" evidence="1">
    <location>
        <begin position="26"/>
        <end position="178"/>
    </location>
</feature>
<sequence length="178" mass="18497">MNRIATSLAALAGLSTLAACETVGAADTASAPQAAPVERSAADQALAAQGLAPAVSVIPQSGLKAQTLASNECGLFLWSKTQPDRLIFFQRAASGQARIIIANETVDAAQTANRGTIFGQFMTEQAFLTPSGQQVLVTFQPGEELQGGQRIEDGRLTITAEEGWRTVIPVLGVSACKP</sequence>
<organism evidence="2 3">
    <name type="scientific">Henriciella algicola</name>
    <dbReference type="NCBI Taxonomy" id="1608422"/>
    <lineage>
        <taxon>Bacteria</taxon>
        <taxon>Pseudomonadati</taxon>
        <taxon>Pseudomonadota</taxon>
        <taxon>Alphaproteobacteria</taxon>
        <taxon>Hyphomonadales</taxon>
        <taxon>Hyphomonadaceae</taxon>
        <taxon>Henriciella</taxon>
    </lineage>
</organism>
<protein>
    <recommendedName>
        <fullName evidence="4">Lipoprotein</fullName>
    </recommendedName>
</protein>
<evidence type="ECO:0000313" key="2">
    <source>
        <dbReference type="EMBL" id="RIJ29108.1"/>
    </source>
</evidence>
<dbReference type="Proteomes" id="UP000265845">
    <property type="component" value="Unassembled WGS sequence"/>
</dbReference>
<name>A0A399RCD9_9PROT</name>
<feature type="signal peptide" evidence="1">
    <location>
        <begin position="1"/>
        <end position="25"/>
    </location>
</feature>
<dbReference type="OrthoDB" id="7618985at2"/>
<dbReference type="AlphaFoldDB" id="A0A399RCD9"/>
<dbReference type="PROSITE" id="PS51257">
    <property type="entry name" value="PROKAR_LIPOPROTEIN"/>
    <property type="match status" value="1"/>
</dbReference>
<dbReference type="EMBL" id="QWGA01000007">
    <property type="protein sequence ID" value="RIJ29108.1"/>
    <property type="molecule type" value="Genomic_DNA"/>
</dbReference>
<dbReference type="RefSeq" id="WP_119454523.1">
    <property type="nucleotide sequence ID" value="NZ_QWGA01000007.1"/>
</dbReference>
<evidence type="ECO:0000313" key="3">
    <source>
        <dbReference type="Proteomes" id="UP000265845"/>
    </source>
</evidence>
<reference evidence="2 3" key="1">
    <citation type="submission" date="2018-08" db="EMBL/GenBank/DDBJ databases">
        <title>Henriciella mobilis sp. nov., isolated from seawater.</title>
        <authorList>
            <person name="Cheng H."/>
            <person name="Wu Y.-H."/>
            <person name="Xu X.-W."/>
            <person name="Guo L.-L."/>
        </authorList>
    </citation>
    <scope>NUCLEOTIDE SEQUENCE [LARGE SCALE GENOMIC DNA]</scope>
    <source>
        <strain evidence="2 3">CCUG67844</strain>
    </source>
</reference>
<gene>
    <name evidence="2" type="ORF">D1222_12185</name>
</gene>
<accession>A0A399RCD9</accession>
<keyword evidence="3" id="KW-1185">Reference proteome</keyword>
<comment type="caution">
    <text evidence="2">The sequence shown here is derived from an EMBL/GenBank/DDBJ whole genome shotgun (WGS) entry which is preliminary data.</text>
</comment>
<evidence type="ECO:0000256" key="1">
    <source>
        <dbReference type="SAM" id="SignalP"/>
    </source>
</evidence>
<keyword evidence="1" id="KW-0732">Signal</keyword>
<evidence type="ECO:0008006" key="4">
    <source>
        <dbReference type="Google" id="ProtNLM"/>
    </source>
</evidence>